<proteinExistence type="predicted"/>
<protein>
    <submittedName>
        <fullName evidence="2">Uncharacterized protein</fullName>
    </submittedName>
</protein>
<organism evidence="2">
    <name type="scientific">marine sediment metagenome</name>
    <dbReference type="NCBI Taxonomy" id="412755"/>
    <lineage>
        <taxon>unclassified sequences</taxon>
        <taxon>metagenomes</taxon>
        <taxon>ecological metagenomes</taxon>
    </lineage>
</organism>
<feature type="transmembrane region" description="Helical" evidence="1">
    <location>
        <begin position="38"/>
        <end position="59"/>
    </location>
</feature>
<dbReference type="EMBL" id="BART01004857">
    <property type="protein sequence ID" value="GAG57846.1"/>
    <property type="molecule type" value="Genomic_DNA"/>
</dbReference>
<keyword evidence="1" id="KW-0472">Membrane</keyword>
<evidence type="ECO:0000256" key="1">
    <source>
        <dbReference type="SAM" id="Phobius"/>
    </source>
</evidence>
<sequence>MCPIKNISSDSKHYVVRPLPIILALYIIGIIYGKFISINLIFLFSIIILLILISIISFAKQWNITT</sequence>
<feature type="non-terminal residue" evidence="2">
    <location>
        <position position="66"/>
    </location>
</feature>
<dbReference type="AlphaFoldDB" id="X1ACM6"/>
<comment type="caution">
    <text evidence="2">The sequence shown here is derived from an EMBL/GenBank/DDBJ whole genome shotgun (WGS) entry which is preliminary data.</text>
</comment>
<keyword evidence="1" id="KW-0812">Transmembrane</keyword>
<accession>X1ACM6</accession>
<gene>
    <name evidence="2" type="ORF">S01H4_11792</name>
</gene>
<reference evidence="2" key="1">
    <citation type="journal article" date="2014" name="Front. Microbiol.">
        <title>High frequency of phylogenetically diverse reductive dehalogenase-homologous genes in deep subseafloor sedimentary metagenomes.</title>
        <authorList>
            <person name="Kawai M."/>
            <person name="Futagami T."/>
            <person name="Toyoda A."/>
            <person name="Takaki Y."/>
            <person name="Nishi S."/>
            <person name="Hori S."/>
            <person name="Arai W."/>
            <person name="Tsubouchi T."/>
            <person name="Morono Y."/>
            <person name="Uchiyama I."/>
            <person name="Ito T."/>
            <person name="Fujiyama A."/>
            <person name="Inagaki F."/>
            <person name="Takami H."/>
        </authorList>
    </citation>
    <scope>NUCLEOTIDE SEQUENCE</scope>
    <source>
        <strain evidence="2">Expedition CK06-06</strain>
    </source>
</reference>
<keyword evidence="1" id="KW-1133">Transmembrane helix</keyword>
<evidence type="ECO:0000313" key="2">
    <source>
        <dbReference type="EMBL" id="GAG57846.1"/>
    </source>
</evidence>
<feature type="transmembrane region" description="Helical" evidence="1">
    <location>
        <begin position="14"/>
        <end position="32"/>
    </location>
</feature>
<name>X1ACM6_9ZZZZ</name>